<organism evidence="2 3">
    <name type="scientific">Ectocarpus siliculosus</name>
    <name type="common">Brown alga</name>
    <name type="synonym">Conferva siliculosa</name>
    <dbReference type="NCBI Taxonomy" id="2880"/>
    <lineage>
        <taxon>Eukaryota</taxon>
        <taxon>Sar</taxon>
        <taxon>Stramenopiles</taxon>
        <taxon>Ochrophyta</taxon>
        <taxon>PX clade</taxon>
        <taxon>Phaeophyceae</taxon>
        <taxon>Ectocarpales</taxon>
        <taxon>Ectocarpaceae</taxon>
        <taxon>Ectocarpus</taxon>
    </lineage>
</organism>
<reference evidence="2 3" key="1">
    <citation type="journal article" date="2010" name="Nature">
        <title>The Ectocarpus genome and the independent evolution of multicellularity in brown algae.</title>
        <authorList>
            <person name="Cock J.M."/>
            <person name="Sterck L."/>
            <person name="Rouze P."/>
            <person name="Scornet D."/>
            <person name="Allen A.E."/>
            <person name="Amoutzias G."/>
            <person name="Anthouard V."/>
            <person name="Artiguenave F."/>
            <person name="Aury J.M."/>
            <person name="Badger J.H."/>
            <person name="Beszteri B."/>
            <person name="Billiau K."/>
            <person name="Bonnet E."/>
            <person name="Bothwell J.H."/>
            <person name="Bowler C."/>
            <person name="Boyen C."/>
            <person name="Brownlee C."/>
            <person name="Carrano C.J."/>
            <person name="Charrier B."/>
            <person name="Cho G.Y."/>
            <person name="Coelho S.M."/>
            <person name="Collen J."/>
            <person name="Corre E."/>
            <person name="Da Silva C."/>
            <person name="Delage L."/>
            <person name="Delaroque N."/>
            <person name="Dittami S.M."/>
            <person name="Doulbeau S."/>
            <person name="Elias M."/>
            <person name="Farnham G."/>
            <person name="Gachon C.M."/>
            <person name="Gschloessl B."/>
            <person name="Heesch S."/>
            <person name="Jabbari K."/>
            <person name="Jubin C."/>
            <person name="Kawai H."/>
            <person name="Kimura K."/>
            <person name="Kloareg B."/>
            <person name="Kupper F.C."/>
            <person name="Lang D."/>
            <person name="Le Bail A."/>
            <person name="Leblanc C."/>
            <person name="Lerouge P."/>
            <person name="Lohr M."/>
            <person name="Lopez P.J."/>
            <person name="Martens C."/>
            <person name="Maumus F."/>
            <person name="Michel G."/>
            <person name="Miranda-Saavedra D."/>
            <person name="Morales J."/>
            <person name="Moreau H."/>
            <person name="Motomura T."/>
            <person name="Nagasato C."/>
            <person name="Napoli C.A."/>
            <person name="Nelson D.R."/>
            <person name="Nyvall-Collen P."/>
            <person name="Peters A.F."/>
            <person name="Pommier C."/>
            <person name="Potin P."/>
            <person name="Poulain J."/>
            <person name="Quesneville H."/>
            <person name="Read B."/>
            <person name="Rensing S.A."/>
            <person name="Ritter A."/>
            <person name="Rousvoal S."/>
            <person name="Samanta M."/>
            <person name="Samson G."/>
            <person name="Schroeder D.C."/>
            <person name="Segurens B."/>
            <person name="Strittmatter M."/>
            <person name="Tonon T."/>
            <person name="Tregear J.W."/>
            <person name="Valentin K."/>
            <person name="von Dassow P."/>
            <person name="Yamagishi T."/>
            <person name="Van de Peer Y."/>
            <person name="Wincker P."/>
        </authorList>
    </citation>
    <scope>NUCLEOTIDE SEQUENCE [LARGE SCALE GENOMIC DNA]</scope>
    <source>
        <strain evidence="3">Ec32 / CCAP1310/4</strain>
    </source>
</reference>
<evidence type="ECO:0000313" key="3">
    <source>
        <dbReference type="Proteomes" id="UP000002630"/>
    </source>
</evidence>
<evidence type="ECO:0000313" key="2">
    <source>
        <dbReference type="EMBL" id="CBN74816.1"/>
    </source>
</evidence>
<evidence type="ECO:0000256" key="1">
    <source>
        <dbReference type="SAM" id="Phobius"/>
    </source>
</evidence>
<accession>D8LN53</accession>
<dbReference type="EMBL" id="FN649728">
    <property type="protein sequence ID" value="CBN74816.1"/>
    <property type="molecule type" value="Genomic_DNA"/>
</dbReference>
<proteinExistence type="predicted"/>
<sequence length="133" mass="13892">MIGFASNNALLTVQFVLLLAMFIKPMLLPQGGTQSGGAVYRRVVVRNIVCTVGIACAYVITTVVVVLAHVSTPSDTNKAAVLGHITPSINICVTLCLTEVGGGNEFVIFSCISGIICHTGVAGSCLRHSHHLT</sequence>
<keyword evidence="3" id="KW-1185">Reference proteome</keyword>
<dbReference type="InParanoid" id="D8LN53"/>
<keyword evidence="1" id="KW-0812">Transmembrane</keyword>
<dbReference type="Proteomes" id="UP000002630">
    <property type="component" value="Linkage Group LG03"/>
</dbReference>
<feature type="transmembrane region" description="Helical" evidence="1">
    <location>
        <begin position="45"/>
        <end position="67"/>
    </location>
</feature>
<dbReference type="EMBL" id="FN648630">
    <property type="protein sequence ID" value="CBN74816.1"/>
    <property type="molecule type" value="Genomic_DNA"/>
</dbReference>
<name>D8LN53_ECTSI</name>
<dbReference type="AlphaFoldDB" id="D8LN53"/>
<gene>
    <name evidence="2" type="ORF">Esi_0043_0079</name>
</gene>
<keyword evidence="1" id="KW-0472">Membrane</keyword>
<protein>
    <submittedName>
        <fullName evidence="2">Uncharacterized protein</fullName>
    </submittedName>
</protein>
<keyword evidence="1" id="KW-1133">Transmembrane helix</keyword>